<dbReference type="GO" id="GO:0003700">
    <property type="term" value="F:DNA-binding transcription factor activity"/>
    <property type="evidence" value="ECO:0007669"/>
    <property type="project" value="InterPro"/>
</dbReference>
<proteinExistence type="predicted"/>
<evidence type="ECO:0000313" key="9">
    <source>
        <dbReference type="EMBL" id="KAF5732319.1"/>
    </source>
</evidence>
<evidence type="ECO:0000256" key="5">
    <source>
        <dbReference type="ARBA" id="ARBA00023242"/>
    </source>
</evidence>
<keyword evidence="4" id="KW-0804">Transcription</keyword>
<dbReference type="InterPro" id="IPR002487">
    <property type="entry name" value="TF_Kbox"/>
</dbReference>
<dbReference type="PROSITE" id="PS51297">
    <property type="entry name" value="K_BOX"/>
    <property type="match status" value="1"/>
</dbReference>
<feature type="coiled-coil region" evidence="6">
    <location>
        <begin position="121"/>
        <end position="170"/>
    </location>
</feature>
<evidence type="ECO:0000259" key="7">
    <source>
        <dbReference type="PROSITE" id="PS50066"/>
    </source>
</evidence>
<evidence type="ECO:0000256" key="4">
    <source>
        <dbReference type="ARBA" id="ARBA00023163"/>
    </source>
</evidence>
<keyword evidence="3" id="KW-0238">DNA-binding</keyword>
<keyword evidence="6" id="KW-0175">Coiled coil</keyword>
<evidence type="ECO:0000313" key="10">
    <source>
        <dbReference type="Proteomes" id="UP000593562"/>
    </source>
</evidence>
<dbReference type="PANTHER" id="PTHR48019">
    <property type="entry name" value="SERUM RESPONSE FACTOR HOMOLOG"/>
    <property type="match status" value="1"/>
</dbReference>
<dbReference type="PROSITE" id="PS50066">
    <property type="entry name" value="MADS_BOX_2"/>
    <property type="match status" value="1"/>
</dbReference>
<feature type="domain" description="K-box" evidence="8">
    <location>
        <begin position="87"/>
        <end position="179"/>
    </location>
</feature>
<dbReference type="GO" id="GO:0005634">
    <property type="term" value="C:nucleus"/>
    <property type="evidence" value="ECO:0007669"/>
    <property type="project" value="UniProtKB-SubCell"/>
</dbReference>
<keyword evidence="10" id="KW-1185">Reference proteome</keyword>
<dbReference type="GO" id="GO:0000977">
    <property type="term" value="F:RNA polymerase II transcription regulatory region sequence-specific DNA binding"/>
    <property type="evidence" value="ECO:0007669"/>
    <property type="project" value="InterPro"/>
</dbReference>
<keyword evidence="5" id="KW-0539">Nucleus</keyword>
<comment type="subcellular location">
    <subcellularLocation>
        <location evidence="1">Nucleus</location>
    </subcellularLocation>
</comment>
<dbReference type="FunFam" id="3.40.1810.10:FF:000003">
    <property type="entry name" value="MADS-box transcription factor MADS-MC"/>
    <property type="match status" value="1"/>
</dbReference>
<dbReference type="InterPro" id="IPR033896">
    <property type="entry name" value="MEF2-like_N"/>
</dbReference>
<dbReference type="GO" id="GO:0045944">
    <property type="term" value="P:positive regulation of transcription by RNA polymerase II"/>
    <property type="evidence" value="ECO:0007669"/>
    <property type="project" value="InterPro"/>
</dbReference>
<dbReference type="CDD" id="cd00265">
    <property type="entry name" value="MADS_MEF2_like"/>
    <property type="match status" value="1"/>
</dbReference>
<dbReference type="SUPFAM" id="SSF55455">
    <property type="entry name" value="SRF-like"/>
    <property type="match status" value="1"/>
</dbReference>
<dbReference type="InParanoid" id="A0A7J7CDV3"/>
<evidence type="ECO:0000256" key="1">
    <source>
        <dbReference type="ARBA" id="ARBA00004123"/>
    </source>
</evidence>
<dbReference type="InterPro" id="IPR036879">
    <property type="entry name" value="TF_MADSbox_sf"/>
</dbReference>
<gene>
    <name evidence="9" type="ORF">HS088_TW18G01013</name>
</gene>
<reference evidence="9 10" key="1">
    <citation type="journal article" date="2020" name="Nat. Commun.">
        <title>Genome of Tripterygium wilfordii and identification of cytochrome P450 involved in triptolide biosynthesis.</title>
        <authorList>
            <person name="Tu L."/>
            <person name="Su P."/>
            <person name="Zhang Z."/>
            <person name="Gao L."/>
            <person name="Wang J."/>
            <person name="Hu T."/>
            <person name="Zhou J."/>
            <person name="Zhang Y."/>
            <person name="Zhao Y."/>
            <person name="Liu Y."/>
            <person name="Song Y."/>
            <person name="Tong Y."/>
            <person name="Lu Y."/>
            <person name="Yang J."/>
            <person name="Xu C."/>
            <person name="Jia M."/>
            <person name="Peters R.J."/>
            <person name="Huang L."/>
            <person name="Gao W."/>
        </authorList>
    </citation>
    <scope>NUCLEOTIDE SEQUENCE [LARGE SCALE GENOMIC DNA]</scope>
    <source>
        <strain evidence="10">cv. XIE 37</strain>
        <tissue evidence="9">Leaf</tissue>
    </source>
</reference>
<sequence>MVRGKIQMKKIENATNRQVTFSKRRNGLLKKAYELSVLCDAEVAVIVFSQKNRLYEFSSSDILKTIERYHKHAKEGQNNQTDGEKYTQQLRLESASLANKIELLEVSQRRFLGQGLDSCTIEELQTVENQLEQSLSNIRARKTQLFVEQIDQLKAKEKLLLEEKARLCEEDEWKASVCGVW</sequence>
<dbReference type="InterPro" id="IPR002100">
    <property type="entry name" value="TF_MADSbox"/>
</dbReference>
<comment type="caution">
    <text evidence="9">The sequence shown here is derived from an EMBL/GenBank/DDBJ whole genome shotgun (WGS) entry which is preliminary data.</text>
</comment>
<protein>
    <submittedName>
        <fullName evidence="9">AGAMOUS-like 20</fullName>
    </submittedName>
</protein>
<dbReference type="GO" id="GO:0046983">
    <property type="term" value="F:protein dimerization activity"/>
    <property type="evidence" value="ECO:0007669"/>
    <property type="project" value="InterPro"/>
</dbReference>
<dbReference type="SMART" id="SM00432">
    <property type="entry name" value="MADS"/>
    <property type="match status" value="1"/>
</dbReference>
<feature type="domain" description="MADS-box" evidence="7">
    <location>
        <begin position="1"/>
        <end position="61"/>
    </location>
</feature>
<keyword evidence="2" id="KW-0805">Transcription regulation</keyword>
<evidence type="ECO:0000256" key="6">
    <source>
        <dbReference type="SAM" id="Coils"/>
    </source>
</evidence>
<dbReference type="AlphaFoldDB" id="A0A7J7CDV3"/>
<dbReference type="InterPro" id="IPR050142">
    <property type="entry name" value="MADS-box/MEF2_TF"/>
</dbReference>
<name>A0A7J7CDV3_TRIWF</name>
<evidence type="ECO:0000256" key="3">
    <source>
        <dbReference type="ARBA" id="ARBA00023125"/>
    </source>
</evidence>
<evidence type="ECO:0000259" key="8">
    <source>
        <dbReference type="PROSITE" id="PS51297"/>
    </source>
</evidence>
<dbReference type="PROSITE" id="PS00350">
    <property type="entry name" value="MADS_BOX_1"/>
    <property type="match status" value="1"/>
</dbReference>
<dbReference type="Gene3D" id="3.40.1810.10">
    <property type="entry name" value="Transcription factor, MADS-box"/>
    <property type="match status" value="1"/>
</dbReference>
<dbReference type="PRINTS" id="PR00404">
    <property type="entry name" value="MADSDOMAIN"/>
</dbReference>
<dbReference type="Pfam" id="PF00319">
    <property type="entry name" value="SRF-TF"/>
    <property type="match status" value="1"/>
</dbReference>
<organism evidence="9 10">
    <name type="scientific">Tripterygium wilfordii</name>
    <name type="common">Thunder God vine</name>
    <dbReference type="NCBI Taxonomy" id="458696"/>
    <lineage>
        <taxon>Eukaryota</taxon>
        <taxon>Viridiplantae</taxon>
        <taxon>Streptophyta</taxon>
        <taxon>Embryophyta</taxon>
        <taxon>Tracheophyta</taxon>
        <taxon>Spermatophyta</taxon>
        <taxon>Magnoliopsida</taxon>
        <taxon>eudicotyledons</taxon>
        <taxon>Gunneridae</taxon>
        <taxon>Pentapetalae</taxon>
        <taxon>rosids</taxon>
        <taxon>fabids</taxon>
        <taxon>Celastrales</taxon>
        <taxon>Celastraceae</taxon>
        <taxon>Tripterygium</taxon>
    </lineage>
</organism>
<dbReference type="EMBL" id="JAAARO010000018">
    <property type="protein sequence ID" value="KAF5732319.1"/>
    <property type="molecule type" value="Genomic_DNA"/>
</dbReference>
<dbReference type="Pfam" id="PF01486">
    <property type="entry name" value="K-box"/>
    <property type="match status" value="1"/>
</dbReference>
<evidence type="ECO:0000256" key="2">
    <source>
        <dbReference type="ARBA" id="ARBA00023015"/>
    </source>
</evidence>
<dbReference type="Proteomes" id="UP000593562">
    <property type="component" value="Unassembled WGS sequence"/>
</dbReference>
<accession>A0A7J7CDV3</accession>